<proteinExistence type="predicted"/>
<gene>
    <name evidence="8" type="ORF">CALVIDRAFT_595514</name>
</gene>
<sequence>MVRIRKKTSKRGQTHQREKIRHRVTEHHRQVKKAAKKNPQWKSRVKKDPGIPNSLPFKAEILADIAEQRRIAEENKQKRKDARKAAKDGEAPEGEQEEDEHLADVGITALPLPTFSKAKPSNAAPLVVEASEVDEDIPTLLDTSFVDLAAVFRDSDVIIHLMDVRNPWPHLTMEMNEVDSKEGQKVMQVLTKIDLVPKEVALQWAYHLRARQPSRPVVLFRAASALVSTSPRDGVKGKAKEGFGDAVGKEAVVEVLTKWTEEKGEELVVGIVGLPNTGKSAFINSLLDRPTLPVYGPDTLTDDTTAPAAQAVKLPVGEHSVQLVDTPGFSLGDETATESDESVDWRGYDLLVRNKGKVERVKEAMPAVDYIVKHATREDLMLLYNTPAFIKDDVEAFLKGAARSIGRIKKGGIPDLDAASRALLRDWSIGKLMFYMPPFQGPASEGERENVDGEWKELYERVDKDALAKMRGRSEMIKAGVGLVGMRGEERGRKVLVVPWGVGKPENHQEDEDGDKWVGFGAEDEEMEDEEDDDEEDEDEEEEDEDEEEEEEEEGEEEEEVLLEPPRRSKRKQPSSAVPTPPKKRVTFAPSAAVHNGKKVGNAPAASKKAKGTTQVKDGEEAYDFGKFF</sequence>
<dbReference type="EMBL" id="KV417270">
    <property type="protein sequence ID" value="KZP00105.1"/>
    <property type="molecule type" value="Genomic_DNA"/>
</dbReference>
<evidence type="ECO:0000313" key="8">
    <source>
        <dbReference type="EMBL" id="KZP00105.1"/>
    </source>
</evidence>
<evidence type="ECO:0008006" key="10">
    <source>
        <dbReference type="Google" id="ProtNLM"/>
    </source>
</evidence>
<dbReference type="InterPro" id="IPR050755">
    <property type="entry name" value="TRAFAC_YlqF/YawG_RiboMat"/>
</dbReference>
<feature type="region of interest" description="Disordered" evidence="5">
    <location>
        <begin position="73"/>
        <end position="101"/>
    </location>
</feature>
<evidence type="ECO:0000256" key="5">
    <source>
        <dbReference type="SAM" id="MobiDB-lite"/>
    </source>
</evidence>
<feature type="compositionally biased region" description="Acidic residues" evidence="5">
    <location>
        <begin position="523"/>
        <end position="562"/>
    </location>
</feature>
<feature type="region of interest" description="Disordered" evidence="5">
    <location>
        <begin position="523"/>
        <end position="617"/>
    </location>
</feature>
<evidence type="ECO:0000256" key="1">
    <source>
        <dbReference type="ARBA" id="ARBA00004123"/>
    </source>
</evidence>
<dbReference type="Pfam" id="PF08701">
    <property type="entry name" value="GN3L_Grn1"/>
    <property type="match status" value="1"/>
</dbReference>
<feature type="region of interest" description="Disordered" evidence="5">
    <location>
        <begin position="1"/>
        <end position="56"/>
    </location>
</feature>
<dbReference type="PRINTS" id="PR00326">
    <property type="entry name" value="GTP1OBG"/>
</dbReference>
<dbReference type="Gene3D" id="3.40.50.300">
    <property type="entry name" value="P-loop containing nucleotide triphosphate hydrolases"/>
    <property type="match status" value="1"/>
</dbReference>
<accession>A0A167QNT1</accession>
<dbReference type="OrthoDB" id="10266128at2759"/>
<evidence type="ECO:0000259" key="6">
    <source>
        <dbReference type="Pfam" id="PF01926"/>
    </source>
</evidence>
<keyword evidence="2" id="KW-0547">Nucleotide-binding</keyword>
<dbReference type="InterPro" id="IPR023179">
    <property type="entry name" value="GTP-bd_ortho_bundle_sf"/>
</dbReference>
<dbReference type="PANTHER" id="PTHR11089">
    <property type="entry name" value="GTP-BINDING PROTEIN-RELATED"/>
    <property type="match status" value="1"/>
</dbReference>
<dbReference type="InterPro" id="IPR006073">
    <property type="entry name" value="GTP-bd"/>
</dbReference>
<dbReference type="Gene3D" id="1.10.1580.10">
    <property type="match status" value="1"/>
</dbReference>
<reference evidence="8 9" key="1">
    <citation type="journal article" date="2016" name="Mol. Biol. Evol.">
        <title>Comparative Genomics of Early-Diverging Mushroom-Forming Fungi Provides Insights into the Origins of Lignocellulose Decay Capabilities.</title>
        <authorList>
            <person name="Nagy L.G."/>
            <person name="Riley R."/>
            <person name="Tritt A."/>
            <person name="Adam C."/>
            <person name="Daum C."/>
            <person name="Floudas D."/>
            <person name="Sun H."/>
            <person name="Yadav J.S."/>
            <person name="Pangilinan J."/>
            <person name="Larsson K.H."/>
            <person name="Matsuura K."/>
            <person name="Barry K."/>
            <person name="Labutti K."/>
            <person name="Kuo R."/>
            <person name="Ohm R.A."/>
            <person name="Bhattacharya S.S."/>
            <person name="Shirouzu T."/>
            <person name="Yoshinaga Y."/>
            <person name="Martin F.M."/>
            <person name="Grigoriev I.V."/>
            <person name="Hibbett D.S."/>
        </authorList>
    </citation>
    <scope>NUCLEOTIDE SEQUENCE [LARGE SCALE GENOMIC DNA]</scope>
    <source>
        <strain evidence="8 9">TUFC12733</strain>
    </source>
</reference>
<dbReference type="AlphaFoldDB" id="A0A167QNT1"/>
<dbReference type="SUPFAM" id="SSF52540">
    <property type="entry name" value="P-loop containing nucleoside triphosphate hydrolases"/>
    <property type="match status" value="1"/>
</dbReference>
<keyword evidence="9" id="KW-1185">Reference proteome</keyword>
<evidence type="ECO:0000256" key="3">
    <source>
        <dbReference type="ARBA" id="ARBA00023134"/>
    </source>
</evidence>
<keyword evidence="3" id="KW-0342">GTP-binding</keyword>
<dbReference type="CDD" id="cd00882">
    <property type="entry name" value="Ras_like_GTPase"/>
    <property type="match status" value="1"/>
</dbReference>
<dbReference type="STRING" id="1330018.A0A167QNT1"/>
<evidence type="ECO:0000256" key="4">
    <source>
        <dbReference type="ARBA" id="ARBA00023242"/>
    </source>
</evidence>
<evidence type="ECO:0000259" key="7">
    <source>
        <dbReference type="Pfam" id="PF08701"/>
    </source>
</evidence>
<feature type="domain" description="G" evidence="6">
    <location>
        <begin position="269"/>
        <end position="336"/>
    </location>
</feature>
<dbReference type="Proteomes" id="UP000076738">
    <property type="component" value="Unassembled WGS sequence"/>
</dbReference>
<keyword evidence="4" id="KW-0539">Nucleus</keyword>
<evidence type="ECO:0000256" key="2">
    <source>
        <dbReference type="ARBA" id="ARBA00022741"/>
    </source>
</evidence>
<dbReference type="InterPro" id="IPR027417">
    <property type="entry name" value="P-loop_NTPase"/>
</dbReference>
<feature type="domain" description="Guanine nucleotide-binding protein-like 3 N-terminal" evidence="7">
    <location>
        <begin position="14"/>
        <end position="88"/>
    </location>
</feature>
<dbReference type="GO" id="GO:0005525">
    <property type="term" value="F:GTP binding"/>
    <property type="evidence" value="ECO:0007669"/>
    <property type="project" value="UniProtKB-KW"/>
</dbReference>
<dbReference type="Pfam" id="PF01926">
    <property type="entry name" value="MMR_HSR1"/>
    <property type="match status" value="1"/>
</dbReference>
<name>A0A167QNT1_CALVF</name>
<organism evidence="8 9">
    <name type="scientific">Calocera viscosa (strain TUFC12733)</name>
    <dbReference type="NCBI Taxonomy" id="1330018"/>
    <lineage>
        <taxon>Eukaryota</taxon>
        <taxon>Fungi</taxon>
        <taxon>Dikarya</taxon>
        <taxon>Basidiomycota</taxon>
        <taxon>Agaricomycotina</taxon>
        <taxon>Dacrymycetes</taxon>
        <taxon>Dacrymycetales</taxon>
        <taxon>Dacrymycetaceae</taxon>
        <taxon>Calocera</taxon>
    </lineage>
</organism>
<evidence type="ECO:0000313" key="9">
    <source>
        <dbReference type="Proteomes" id="UP000076738"/>
    </source>
</evidence>
<dbReference type="PANTHER" id="PTHR11089:SF30">
    <property type="entry name" value="GUANINE NUCLEOTIDE-BINDING PROTEIN-LIKE 3 HOMOLOG"/>
    <property type="match status" value="1"/>
</dbReference>
<dbReference type="GO" id="GO:0005730">
    <property type="term" value="C:nucleolus"/>
    <property type="evidence" value="ECO:0007669"/>
    <property type="project" value="UniProtKB-ARBA"/>
</dbReference>
<protein>
    <recommendedName>
        <fullName evidence="10">P-loop containing nucleoside triphosphate hydrolase protein</fullName>
    </recommendedName>
</protein>
<feature type="compositionally biased region" description="Basic residues" evidence="5">
    <location>
        <begin position="1"/>
        <end position="36"/>
    </location>
</feature>
<feature type="compositionally biased region" description="Acidic residues" evidence="5">
    <location>
        <begin position="91"/>
        <end position="101"/>
    </location>
</feature>
<dbReference type="InterPro" id="IPR014813">
    <property type="entry name" value="Gnl3_N_dom"/>
</dbReference>
<comment type="subcellular location">
    <subcellularLocation>
        <location evidence="1">Nucleus</location>
    </subcellularLocation>
</comment>